<feature type="region of interest" description="Disordered" evidence="1">
    <location>
        <begin position="1"/>
        <end position="25"/>
    </location>
</feature>
<sequence length="146" mass="16383">MSSRQDEIDPRYDPAYQRGGGELSLSRSVEDHPAVVEISDVPPAPAQPRTSQIAYSELERHQRKYRIVAWVLAGGLVAMGAFFMFADNIFPPETTSVPPNWSGYPVEPWTQKLRWAAPNLIMLGILTAAVQVFIEQVQAFRLRTGR</sequence>
<keyword evidence="4" id="KW-1185">Reference proteome</keyword>
<keyword evidence="2" id="KW-1133">Transmembrane helix</keyword>
<comment type="caution">
    <text evidence="3">The sequence shown here is derived from an EMBL/GenBank/DDBJ whole genome shotgun (WGS) entry which is preliminary data.</text>
</comment>
<reference evidence="3 4" key="1">
    <citation type="journal article" date="2019" name="Int. J. Syst. Evol. Microbiol.">
        <title>The Global Catalogue of Microorganisms (GCM) 10K type strain sequencing project: providing services to taxonomists for standard genome sequencing and annotation.</title>
        <authorList>
            <consortium name="The Broad Institute Genomics Platform"/>
            <consortium name="The Broad Institute Genome Sequencing Center for Infectious Disease"/>
            <person name="Wu L."/>
            <person name="Ma J."/>
        </authorList>
    </citation>
    <scope>NUCLEOTIDE SEQUENCE [LARGE SCALE GENOMIC DNA]</scope>
    <source>
        <strain evidence="3 4">JCM 13316</strain>
    </source>
</reference>
<evidence type="ECO:0000313" key="4">
    <source>
        <dbReference type="Proteomes" id="UP001500784"/>
    </source>
</evidence>
<name>A0ABN2NZ17_9MICC</name>
<dbReference type="Proteomes" id="UP001500784">
    <property type="component" value="Unassembled WGS sequence"/>
</dbReference>
<gene>
    <name evidence="3" type="ORF">GCM10009688_07870</name>
</gene>
<organism evidence="3 4">
    <name type="scientific">Arthrobacter gandavensis</name>
    <dbReference type="NCBI Taxonomy" id="169960"/>
    <lineage>
        <taxon>Bacteria</taxon>
        <taxon>Bacillati</taxon>
        <taxon>Actinomycetota</taxon>
        <taxon>Actinomycetes</taxon>
        <taxon>Micrococcales</taxon>
        <taxon>Micrococcaceae</taxon>
        <taxon>Arthrobacter</taxon>
    </lineage>
</organism>
<accession>A0ABN2NZ17</accession>
<dbReference type="RefSeq" id="WP_152225069.1">
    <property type="nucleotide sequence ID" value="NZ_BAAALV010000002.1"/>
</dbReference>
<proteinExistence type="predicted"/>
<evidence type="ECO:0000256" key="1">
    <source>
        <dbReference type="SAM" id="MobiDB-lite"/>
    </source>
</evidence>
<feature type="transmembrane region" description="Helical" evidence="2">
    <location>
        <begin position="67"/>
        <end position="86"/>
    </location>
</feature>
<dbReference type="EMBL" id="BAAALV010000002">
    <property type="protein sequence ID" value="GAA1906357.1"/>
    <property type="molecule type" value="Genomic_DNA"/>
</dbReference>
<protein>
    <submittedName>
        <fullName evidence="3">Uncharacterized protein</fullName>
    </submittedName>
</protein>
<keyword evidence="2" id="KW-0812">Transmembrane</keyword>
<evidence type="ECO:0000313" key="3">
    <source>
        <dbReference type="EMBL" id="GAA1906357.1"/>
    </source>
</evidence>
<evidence type="ECO:0000256" key="2">
    <source>
        <dbReference type="SAM" id="Phobius"/>
    </source>
</evidence>
<feature type="compositionally biased region" description="Basic and acidic residues" evidence="1">
    <location>
        <begin position="1"/>
        <end position="12"/>
    </location>
</feature>
<feature type="transmembrane region" description="Helical" evidence="2">
    <location>
        <begin position="115"/>
        <end position="134"/>
    </location>
</feature>
<keyword evidence="2" id="KW-0472">Membrane</keyword>